<gene>
    <name evidence="12" type="primary">Abcg8</name>
    <name evidence="12" type="ORF">SNEC2469_LOCUS2903</name>
</gene>
<feature type="repeat" description="PPR" evidence="8">
    <location>
        <begin position="442"/>
        <end position="476"/>
    </location>
</feature>
<dbReference type="SMART" id="SM00382">
    <property type="entry name" value="AAA"/>
    <property type="match status" value="1"/>
</dbReference>
<dbReference type="GO" id="GO:0016020">
    <property type="term" value="C:membrane"/>
    <property type="evidence" value="ECO:0007669"/>
    <property type="project" value="UniProtKB-SubCell"/>
</dbReference>
<dbReference type="SUPFAM" id="SSF52540">
    <property type="entry name" value="P-loop containing nucleoside triphosphate hydrolases"/>
    <property type="match status" value="1"/>
</dbReference>
<comment type="subcellular location">
    <subcellularLocation>
        <location evidence="1">Membrane</location>
        <topology evidence="1">Multi-pass membrane protein</topology>
    </subcellularLocation>
</comment>
<dbReference type="InterPro" id="IPR003439">
    <property type="entry name" value="ABC_transporter-like_ATP-bd"/>
</dbReference>
<dbReference type="PROSITE" id="PS50893">
    <property type="entry name" value="ABC_TRANSPORTER_2"/>
    <property type="match status" value="1"/>
</dbReference>
<accession>A0A812K7M0</accession>
<dbReference type="InterPro" id="IPR043926">
    <property type="entry name" value="ABCG_dom"/>
</dbReference>
<feature type="region of interest" description="Disordered" evidence="9">
    <location>
        <begin position="1"/>
        <end position="26"/>
    </location>
</feature>
<evidence type="ECO:0000256" key="10">
    <source>
        <dbReference type="SAM" id="Phobius"/>
    </source>
</evidence>
<dbReference type="PANTHER" id="PTHR48041:SF91">
    <property type="entry name" value="ABC TRANSPORTER G FAMILY MEMBER 28"/>
    <property type="match status" value="1"/>
</dbReference>
<evidence type="ECO:0000256" key="7">
    <source>
        <dbReference type="ARBA" id="ARBA00023136"/>
    </source>
</evidence>
<dbReference type="Gene3D" id="1.25.40.10">
    <property type="entry name" value="Tetratricopeptide repeat domain"/>
    <property type="match status" value="3"/>
</dbReference>
<keyword evidence="6 10" id="KW-1133">Transmembrane helix</keyword>
<proteinExistence type="predicted"/>
<dbReference type="Pfam" id="PF00005">
    <property type="entry name" value="ABC_tran"/>
    <property type="match status" value="1"/>
</dbReference>
<keyword evidence="2" id="KW-0813">Transport</keyword>
<evidence type="ECO:0000256" key="3">
    <source>
        <dbReference type="ARBA" id="ARBA00022692"/>
    </source>
</evidence>
<feature type="transmembrane region" description="Helical" evidence="10">
    <location>
        <begin position="937"/>
        <end position="958"/>
    </location>
</feature>
<evidence type="ECO:0000256" key="5">
    <source>
        <dbReference type="ARBA" id="ARBA00022840"/>
    </source>
</evidence>
<dbReference type="PROSITE" id="PS00211">
    <property type="entry name" value="ABC_TRANSPORTER_1"/>
    <property type="match status" value="1"/>
</dbReference>
<dbReference type="InterPro" id="IPR013525">
    <property type="entry name" value="ABC2_TM"/>
</dbReference>
<evidence type="ECO:0000256" key="8">
    <source>
        <dbReference type="PROSITE-ProRule" id="PRU00708"/>
    </source>
</evidence>
<dbReference type="PANTHER" id="PTHR48041">
    <property type="entry name" value="ABC TRANSPORTER G FAMILY MEMBER 28"/>
    <property type="match status" value="1"/>
</dbReference>
<name>A0A812K7M0_9DINO</name>
<evidence type="ECO:0000259" key="11">
    <source>
        <dbReference type="PROSITE" id="PS50893"/>
    </source>
</evidence>
<dbReference type="Gene3D" id="3.40.50.300">
    <property type="entry name" value="P-loop containing nucleotide triphosphate hydrolases"/>
    <property type="match status" value="1"/>
</dbReference>
<feature type="transmembrane region" description="Helical" evidence="10">
    <location>
        <begin position="1076"/>
        <end position="1097"/>
    </location>
</feature>
<keyword evidence="4" id="KW-0547">Nucleotide-binding</keyword>
<dbReference type="GO" id="GO:0005524">
    <property type="term" value="F:ATP binding"/>
    <property type="evidence" value="ECO:0007669"/>
    <property type="project" value="UniProtKB-KW"/>
</dbReference>
<evidence type="ECO:0000313" key="13">
    <source>
        <dbReference type="Proteomes" id="UP000601435"/>
    </source>
</evidence>
<feature type="transmembrane region" description="Helical" evidence="10">
    <location>
        <begin position="1050"/>
        <end position="1070"/>
    </location>
</feature>
<evidence type="ECO:0000313" key="12">
    <source>
        <dbReference type="EMBL" id="CAE7222215.1"/>
    </source>
</evidence>
<dbReference type="Pfam" id="PF13812">
    <property type="entry name" value="PPR_3"/>
    <property type="match status" value="1"/>
</dbReference>
<evidence type="ECO:0000256" key="4">
    <source>
        <dbReference type="ARBA" id="ARBA00022741"/>
    </source>
</evidence>
<keyword evidence="7 10" id="KW-0472">Membrane</keyword>
<dbReference type="Pfam" id="PF01535">
    <property type="entry name" value="PPR"/>
    <property type="match status" value="1"/>
</dbReference>
<sequence>MLINAGANQHVPELPEAAGGRPRGPKHCRRKLFTGSKMQDGCHLLQFNKLLSALDKGDQWERAELLLQRAGGLRLEPDMYSLGAGLSALARHRHWAGATSVLQWGQKEKLQSSEVIFNSLMSSCERSGRWKTAFDVFRTLYKALLQPSPASFSCWSRWPAAAQAISAIRQEGLQPSQINQGVAMKAFQLAELWQCALCLMQETWKGLIEMDQVTTSSAMTALERGRHWEMALHLSGPGADVVRLGAEAAAAAASGWLQALSWLRRAADLSLQIGVVAFGAILAACEKSGMWSLALRILRSMARASVEENTITCNSVLSACEKAGQWSAAVACLEASRSRTVATDALSRNAVISACEKAWHWRMATVLLPGSDEVGCNAAISSCEKVSGWNLAGAILCGMPWRRLLPTEVSHSSALTSYGKRQLWQGSLSLLKSMRRVLLTPNEFTYSAVLTACASPTTWQQAVGLLDDMRSDKVLPGGDLLVAVTSACSSASHFAGALDLLMETEEWLTGEVLQPQSELNSTCIRMDGTDGGPFPVFPSAQEGSAQAFLPGTDMQHPHESEPTKTAWIVDESDPRHGDVIVQTVRSADDKELAQPMGRVTLLHGLFCQYSVWSNVTKATFTVKKRRWGKVTASKDIVRNVSLSMQSGQTLAVMGPSGAGKTTFMDLLTLEGSSGSRTGYVDLNGKAMTPEVFKQYCAHVPQHDQGWPFLTCHETVQFAADFFLRVSTSERRARADGILETMGLQSCRHTRVGNEYIKGLSGGQRRRLSLAVAFMKNPLVVFLDEVTSGLDAASAASITKFLQELARSEDVIIACTIHQPSARIFKGFDKLLLLSGGRVAYSGQVEDAVEHFQKLGFSIPDHENPADFFLDSINADFTSQEAVEKVLTAWESQPLRVGSGSFDLDADIKMHAGQHLLVEVWVLFRRLVLLAIRDPTMYVSRMVVFLLSCIFFSIVYLKSRERTQTQILQRMWLLLWHIGVPSCMSLSTCLAQNMEFVAVKREVKSGMYRLSSYLIAQHLIQIPMLVVLSATALTISGYGMCGWNWDAYPEVLLVHSLLLFFFDCAAQLFAVTFSHPLLGLFQVICLWFASFLFAGVLVPEEDVVWPLRVFAIASPMKWSIK</sequence>
<dbReference type="InterPro" id="IPR027417">
    <property type="entry name" value="P-loop_NTPase"/>
</dbReference>
<evidence type="ECO:0000256" key="1">
    <source>
        <dbReference type="ARBA" id="ARBA00004141"/>
    </source>
</evidence>
<evidence type="ECO:0000256" key="9">
    <source>
        <dbReference type="SAM" id="MobiDB-lite"/>
    </source>
</evidence>
<reference evidence="12" key="1">
    <citation type="submission" date="2021-02" db="EMBL/GenBank/DDBJ databases">
        <authorList>
            <person name="Dougan E. K."/>
            <person name="Rhodes N."/>
            <person name="Thang M."/>
            <person name="Chan C."/>
        </authorList>
    </citation>
    <scope>NUCLEOTIDE SEQUENCE</scope>
</reference>
<dbReference type="AlphaFoldDB" id="A0A812K7M0"/>
<dbReference type="GO" id="GO:0140359">
    <property type="term" value="F:ABC-type transporter activity"/>
    <property type="evidence" value="ECO:0007669"/>
    <property type="project" value="InterPro"/>
</dbReference>
<evidence type="ECO:0000256" key="2">
    <source>
        <dbReference type="ARBA" id="ARBA00022448"/>
    </source>
</evidence>
<comment type="caution">
    <text evidence="12">The sequence shown here is derived from an EMBL/GenBank/DDBJ whole genome shotgun (WGS) entry which is preliminary data.</text>
</comment>
<feature type="repeat" description="PPR" evidence="8">
    <location>
        <begin position="113"/>
        <end position="147"/>
    </location>
</feature>
<dbReference type="GO" id="GO:0016887">
    <property type="term" value="F:ATP hydrolysis activity"/>
    <property type="evidence" value="ECO:0007669"/>
    <property type="project" value="InterPro"/>
</dbReference>
<dbReference type="InterPro" id="IPR011990">
    <property type="entry name" value="TPR-like_helical_dom_sf"/>
</dbReference>
<dbReference type="PROSITE" id="PS51375">
    <property type="entry name" value="PPR"/>
    <property type="match status" value="2"/>
</dbReference>
<keyword evidence="3 10" id="KW-0812">Transmembrane</keyword>
<feature type="transmembrane region" description="Helical" evidence="10">
    <location>
        <begin position="970"/>
        <end position="993"/>
    </location>
</feature>
<keyword evidence="13" id="KW-1185">Reference proteome</keyword>
<keyword evidence="5" id="KW-0067">ATP-binding</keyword>
<feature type="domain" description="ABC transporter" evidence="11">
    <location>
        <begin position="622"/>
        <end position="860"/>
    </location>
</feature>
<organism evidence="12 13">
    <name type="scientific">Symbiodinium necroappetens</name>
    <dbReference type="NCBI Taxonomy" id="1628268"/>
    <lineage>
        <taxon>Eukaryota</taxon>
        <taxon>Sar</taxon>
        <taxon>Alveolata</taxon>
        <taxon>Dinophyceae</taxon>
        <taxon>Suessiales</taxon>
        <taxon>Symbiodiniaceae</taxon>
        <taxon>Symbiodinium</taxon>
    </lineage>
</organism>
<feature type="transmembrane region" description="Helical" evidence="10">
    <location>
        <begin position="1013"/>
        <end position="1038"/>
    </location>
</feature>
<dbReference type="InterPro" id="IPR050352">
    <property type="entry name" value="ABCG_transporters"/>
</dbReference>
<evidence type="ECO:0000256" key="6">
    <source>
        <dbReference type="ARBA" id="ARBA00022989"/>
    </source>
</evidence>
<dbReference type="InterPro" id="IPR003593">
    <property type="entry name" value="AAA+_ATPase"/>
</dbReference>
<dbReference type="InterPro" id="IPR002885">
    <property type="entry name" value="PPR_rpt"/>
</dbReference>
<dbReference type="Proteomes" id="UP000601435">
    <property type="component" value="Unassembled WGS sequence"/>
</dbReference>
<dbReference type="EMBL" id="CAJNJA010007245">
    <property type="protein sequence ID" value="CAE7222215.1"/>
    <property type="molecule type" value="Genomic_DNA"/>
</dbReference>
<dbReference type="InterPro" id="IPR017871">
    <property type="entry name" value="ABC_transporter-like_CS"/>
</dbReference>
<dbReference type="OrthoDB" id="448954at2759"/>
<dbReference type="Pfam" id="PF19055">
    <property type="entry name" value="ABC2_membrane_7"/>
    <property type="match status" value="1"/>
</dbReference>
<feature type="non-terminal residue" evidence="12">
    <location>
        <position position="1"/>
    </location>
</feature>
<protein>
    <submittedName>
        <fullName evidence="12">Abcg8 protein</fullName>
    </submittedName>
</protein>
<dbReference type="Pfam" id="PF01061">
    <property type="entry name" value="ABC2_membrane"/>
    <property type="match status" value="1"/>
</dbReference>